<dbReference type="Proteomes" id="UP000637299">
    <property type="component" value="Unassembled WGS sequence"/>
</dbReference>
<sequence>MKLNYYLLIIFLLNFSVKAQYSSSAFTNSKTFSANQHCKIVSYSFDDEFPTERGFSEVYDITFNDSLIYTIPRSFDLEDASKNFFLFISNDGKKVAYFSSSKYYEDKDDQKSVMIYESGKLYKKYGFEEFTNCDPKNEKCGLFFPSSQLIDNKKSNNNIITLKSDIDDSEAYLLDNFIFNKNDSIYVIDARKKVSIYDFNNLSLNPVHQDFKEVYKDLKFIRKRESSFITSIQSPNKYINNFESIITGQILSETIEKMHNLKFVSIDSQEFHKYHLYRLQISGYLKKDGSFEVEKFDIDENLSKDKILNYIQNTKFKSDFLPKEVDKFHFKYFFGGYRNSDDKIAERITLQQKQKREEDLKKRLTLSEIDGIYIPRSMQECMSELDKILNYESKSELKKPSKFSDFNGHMGGLGMWIRNNWGINGGSRLLQYFKERNIGTKRGQNDFISGTIINNYIKWVNGNKKVAIEWEKENPKK</sequence>
<feature type="signal peptide" evidence="1">
    <location>
        <begin position="1"/>
        <end position="19"/>
    </location>
</feature>
<evidence type="ECO:0000313" key="4">
    <source>
        <dbReference type="Proteomes" id="UP000637299"/>
    </source>
</evidence>
<keyword evidence="4" id="KW-1185">Reference proteome</keyword>
<reference evidence="3 4" key="1">
    <citation type="submission" date="2020-09" db="EMBL/GenBank/DDBJ databases">
        <title>Genome seq and assembly of Chryseobacterium sp.</title>
        <authorList>
            <person name="Chhetri G."/>
        </authorList>
    </citation>
    <scope>NUCLEOTIDE SEQUENCE [LARGE SCALE GENOMIC DNA]</scope>
    <source>
        <strain evidence="3 4">GCR10</strain>
    </source>
</reference>
<keyword evidence="1" id="KW-0732">Signal</keyword>
<name>A0ABR8ZF42_9FLAO</name>
<organism evidence="3 4">
    <name type="scientific">Chryseobacterium caseinilyticum</name>
    <dbReference type="NCBI Taxonomy" id="2771428"/>
    <lineage>
        <taxon>Bacteria</taxon>
        <taxon>Pseudomonadati</taxon>
        <taxon>Bacteroidota</taxon>
        <taxon>Flavobacteriia</taxon>
        <taxon>Flavobacteriales</taxon>
        <taxon>Weeksellaceae</taxon>
        <taxon>Chryseobacterium group</taxon>
        <taxon>Chryseobacterium</taxon>
    </lineage>
</organism>
<dbReference type="RefSeq" id="WP_191737743.1">
    <property type="nucleotide sequence ID" value="NZ_JACYFS010000006.1"/>
</dbReference>
<protein>
    <recommendedName>
        <fullName evidence="2">DUF6794 domain-containing protein</fullName>
    </recommendedName>
</protein>
<feature type="chain" id="PRO_5046975158" description="DUF6794 domain-containing protein" evidence="1">
    <location>
        <begin position="20"/>
        <end position="477"/>
    </location>
</feature>
<feature type="domain" description="DUF6794" evidence="2">
    <location>
        <begin position="374"/>
        <end position="459"/>
    </location>
</feature>
<evidence type="ECO:0000256" key="1">
    <source>
        <dbReference type="SAM" id="SignalP"/>
    </source>
</evidence>
<gene>
    <name evidence="3" type="ORF">IC610_15985</name>
</gene>
<accession>A0ABR8ZF42</accession>
<evidence type="ECO:0000259" key="2">
    <source>
        <dbReference type="Pfam" id="PF20594"/>
    </source>
</evidence>
<evidence type="ECO:0000313" key="3">
    <source>
        <dbReference type="EMBL" id="MBD8083912.1"/>
    </source>
</evidence>
<dbReference type="InterPro" id="IPR046744">
    <property type="entry name" value="DUF6794"/>
</dbReference>
<dbReference type="EMBL" id="JACYFS010000006">
    <property type="protein sequence ID" value="MBD8083912.1"/>
    <property type="molecule type" value="Genomic_DNA"/>
</dbReference>
<proteinExistence type="predicted"/>
<dbReference type="Pfam" id="PF20594">
    <property type="entry name" value="DUF6794"/>
    <property type="match status" value="1"/>
</dbReference>
<comment type="caution">
    <text evidence="3">The sequence shown here is derived from an EMBL/GenBank/DDBJ whole genome shotgun (WGS) entry which is preliminary data.</text>
</comment>